<feature type="region of interest" description="Disordered" evidence="1">
    <location>
        <begin position="26"/>
        <end position="50"/>
    </location>
</feature>
<feature type="compositionally biased region" description="Basic and acidic residues" evidence="1">
    <location>
        <begin position="28"/>
        <end position="47"/>
    </location>
</feature>
<comment type="caution">
    <text evidence="2">The sequence shown here is derived from an EMBL/GenBank/DDBJ whole genome shotgun (WGS) entry which is preliminary data.</text>
</comment>
<dbReference type="AlphaFoldDB" id="A0A6A4F443"/>
<proteinExistence type="predicted"/>
<sequence length="174" mass="19124">MSDSASSCFARTCCATCFAGNAASTNDGNRRRLADDDPRRRDYDNSHDVTVQPVVMSQIRPPQPQILVVGAIIGSGPGTPSLRRLRLVAFPLVDRADLADRSLAQVRSSSSKKKYERWCAARARRHDQGQELRAKKLIEAQEPLVQGETIKLPLVLGEVNKLPLILSEETTAKS</sequence>
<name>A0A6A4F443_9STRA</name>
<dbReference type="EMBL" id="QXFT01000987">
    <property type="protein sequence ID" value="KAE9332016.1"/>
    <property type="molecule type" value="Genomic_DNA"/>
</dbReference>
<evidence type="ECO:0000313" key="2">
    <source>
        <dbReference type="EMBL" id="KAE9332016.1"/>
    </source>
</evidence>
<keyword evidence="3" id="KW-1185">Reference proteome</keyword>
<dbReference type="Proteomes" id="UP000434957">
    <property type="component" value="Unassembled WGS sequence"/>
</dbReference>
<gene>
    <name evidence="2" type="ORF">PR003_g14724</name>
</gene>
<evidence type="ECO:0000313" key="3">
    <source>
        <dbReference type="Proteomes" id="UP000434957"/>
    </source>
</evidence>
<evidence type="ECO:0000256" key="1">
    <source>
        <dbReference type="SAM" id="MobiDB-lite"/>
    </source>
</evidence>
<protein>
    <submittedName>
        <fullName evidence="2">Uncharacterized protein</fullName>
    </submittedName>
</protein>
<organism evidence="2 3">
    <name type="scientific">Phytophthora rubi</name>
    <dbReference type="NCBI Taxonomy" id="129364"/>
    <lineage>
        <taxon>Eukaryota</taxon>
        <taxon>Sar</taxon>
        <taxon>Stramenopiles</taxon>
        <taxon>Oomycota</taxon>
        <taxon>Peronosporomycetes</taxon>
        <taxon>Peronosporales</taxon>
        <taxon>Peronosporaceae</taxon>
        <taxon>Phytophthora</taxon>
    </lineage>
</organism>
<accession>A0A6A4F443</accession>
<reference evidence="2 3" key="1">
    <citation type="submission" date="2018-08" db="EMBL/GenBank/DDBJ databases">
        <title>Genomic investigation of the strawberry pathogen Phytophthora fragariae indicates pathogenicity is determined by transcriptional variation in three key races.</title>
        <authorList>
            <person name="Adams T.M."/>
            <person name="Armitage A.D."/>
            <person name="Sobczyk M.K."/>
            <person name="Bates H.J."/>
            <person name="Dunwell J.M."/>
            <person name="Nellist C.F."/>
            <person name="Harrison R.J."/>
        </authorList>
    </citation>
    <scope>NUCLEOTIDE SEQUENCE [LARGE SCALE GENOMIC DNA]</scope>
    <source>
        <strain evidence="2 3">SCRP333</strain>
    </source>
</reference>